<evidence type="ECO:0000313" key="2">
    <source>
        <dbReference type="EMBL" id="MDS1821415.1"/>
    </source>
</evidence>
<dbReference type="Proteomes" id="UP001253193">
    <property type="component" value="Unassembled WGS sequence"/>
</dbReference>
<evidence type="ECO:0000256" key="1">
    <source>
        <dbReference type="SAM" id="SignalP"/>
    </source>
</evidence>
<evidence type="ECO:0000313" key="3">
    <source>
        <dbReference type="Proteomes" id="UP001253193"/>
    </source>
</evidence>
<protein>
    <submittedName>
        <fullName evidence="2">Uncharacterized protein</fullName>
    </submittedName>
</protein>
<sequence length="220" mass="24561">MAFIKFSRVITFSSSLLISLASWANDKPNELPFLVSMGDNFESSLPYQLTVRGGKGGERTPLEFNFYSIDGIDVDKLDELCPIGFYIDVNTQLIGIKPNTNSSIKCYHKKGVSPKIIDYSSTKIPFTNRVILSSCSFRIGDSFKPLASDCGSESVIKKVSIAVESSELKDEAFETKISKQNFIKFMNQSMIETLTRRLNSDFTKSEVAESNEKSWRGIDG</sequence>
<proteinExistence type="predicted"/>
<comment type="caution">
    <text evidence="2">The sequence shown here is derived from an EMBL/GenBank/DDBJ whole genome shotgun (WGS) entry which is preliminary data.</text>
</comment>
<reference evidence="2" key="1">
    <citation type="submission" date="2023-06" db="EMBL/GenBank/DDBJ databases">
        <title>Genomic Diversity of Vibrio spp. and Metagenomic Analysis of Pathogens in Florida Gulf Coastal Waters Following Hurricane Ian.</title>
        <authorList>
            <person name="Brumfield K.D."/>
        </authorList>
    </citation>
    <scope>NUCLEOTIDE SEQUENCE</scope>
    <source>
        <strain evidence="2">WBS2B-138</strain>
    </source>
</reference>
<keyword evidence="1" id="KW-0732">Signal</keyword>
<organism evidence="2 3">
    <name type="scientific">Vibrio parahaemolyticus</name>
    <dbReference type="NCBI Taxonomy" id="670"/>
    <lineage>
        <taxon>Bacteria</taxon>
        <taxon>Pseudomonadati</taxon>
        <taxon>Pseudomonadota</taxon>
        <taxon>Gammaproteobacteria</taxon>
        <taxon>Vibrionales</taxon>
        <taxon>Vibrionaceae</taxon>
        <taxon>Vibrio</taxon>
    </lineage>
</organism>
<accession>A0AAW8Q2A0</accession>
<feature type="chain" id="PRO_5043510741" evidence="1">
    <location>
        <begin position="25"/>
        <end position="220"/>
    </location>
</feature>
<dbReference type="RefSeq" id="WP_311020301.1">
    <property type="nucleotide sequence ID" value="NZ_JAUHGG010000003.1"/>
</dbReference>
<dbReference type="AlphaFoldDB" id="A0AAW8Q2A0"/>
<gene>
    <name evidence="2" type="ORF">QX249_12155</name>
</gene>
<feature type="signal peptide" evidence="1">
    <location>
        <begin position="1"/>
        <end position="24"/>
    </location>
</feature>
<dbReference type="EMBL" id="JAUHGG010000003">
    <property type="protein sequence ID" value="MDS1821415.1"/>
    <property type="molecule type" value="Genomic_DNA"/>
</dbReference>
<name>A0AAW8Q2A0_VIBPH</name>